<organism evidence="1 2">
    <name type="scientific">Gossypium arboreum</name>
    <name type="common">Tree cotton</name>
    <name type="synonym">Gossypium nanking</name>
    <dbReference type="NCBI Taxonomy" id="29729"/>
    <lineage>
        <taxon>Eukaryota</taxon>
        <taxon>Viridiplantae</taxon>
        <taxon>Streptophyta</taxon>
        <taxon>Embryophyta</taxon>
        <taxon>Tracheophyta</taxon>
        <taxon>Spermatophyta</taxon>
        <taxon>Magnoliopsida</taxon>
        <taxon>eudicotyledons</taxon>
        <taxon>Gunneridae</taxon>
        <taxon>Pentapetalae</taxon>
        <taxon>rosids</taxon>
        <taxon>malvids</taxon>
        <taxon>Malvales</taxon>
        <taxon>Malvaceae</taxon>
        <taxon>Malvoideae</taxon>
        <taxon>Gossypium</taxon>
    </lineage>
</organism>
<reference evidence="1 2" key="1">
    <citation type="submission" date="2023-03" db="EMBL/GenBank/DDBJ databases">
        <title>WGS of Gossypium arboreum.</title>
        <authorList>
            <person name="Yu D."/>
        </authorList>
    </citation>
    <scope>NUCLEOTIDE SEQUENCE [LARGE SCALE GENOMIC DNA]</scope>
    <source>
        <tissue evidence="1">Leaf</tissue>
    </source>
</reference>
<name>A0ABR0PIM7_GOSAR</name>
<evidence type="ECO:0000313" key="2">
    <source>
        <dbReference type="Proteomes" id="UP001358586"/>
    </source>
</evidence>
<gene>
    <name evidence="1" type="ORF">PVK06_018951</name>
</gene>
<protein>
    <submittedName>
        <fullName evidence="1">Uncharacterized protein</fullName>
    </submittedName>
</protein>
<keyword evidence="2" id="KW-1185">Reference proteome</keyword>
<sequence length="120" mass="13359">MPPLFCFSHYSVSHTSFSLQNLNSLTFSHHHLLPSSLRPAAAGQHHHCLHLIFPPPAATVSESSCGLSSCSPTYLHRKSPCNHTTFDYYIRLPTYISNEMDGWVQNQSVASTTLINSAQF</sequence>
<dbReference type="EMBL" id="JARKNE010000006">
    <property type="protein sequence ID" value="KAK5824185.1"/>
    <property type="molecule type" value="Genomic_DNA"/>
</dbReference>
<proteinExistence type="predicted"/>
<dbReference type="Proteomes" id="UP001358586">
    <property type="component" value="Chromosome 6"/>
</dbReference>
<evidence type="ECO:0000313" key="1">
    <source>
        <dbReference type="EMBL" id="KAK5824185.1"/>
    </source>
</evidence>
<accession>A0ABR0PIM7</accession>
<comment type="caution">
    <text evidence="1">The sequence shown here is derived from an EMBL/GenBank/DDBJ whole genome shotgun (WGS) entry which is preliminary data.</text>
</comment>